<dbReference type="InterPro" id="IPR020846">
    <property type="entry name" value="MFS_dom"/>
</dbReference>
<dbReference type="InterPro" id="IPR011701">
    <property type="entry name" value="MFS"/>
</dbReference>
<dbReference type="SUPFAM" id="SSF103473">
    <property type="entry name" value="MFS general substrate transporter"/>
    <property type="match status" value="1"/>
</dbReference>
<dbReference type="GO" id="GO:0022857">
    <property type="term" value="F:transmembrane transporter activity"/>
    <property type="evidence" value="ECO:0007669"/>
    <property type="project" value="InterPro"/>
</dbReference>
<organism evidence="8 9">
    <name type="scientific">Legionella hackeliae</name>
    <dbReference type="NCBI Taxonomy" id="449"/>
    <lineage>
        <taxon>Bacteria</taxon>
        <taxon>Pseudomonadati</taxon>
        <taxon>Pseudomonadota</taxon>
        <taxon>Gammaproteobacteria</taxon>
        <taxon>Legionellales</taxon>
        <taxon>Legionellaceae</taxon>
        <taxon>Legionella</taxon>
    </lineage>
</organism>
<dbReference type="KEGG" id="lha:LHA_2052"/>
<dbReference type="Proteomes" id="UP000032803">
    <property type="component" value="Chromosome I"/>
</dbReference>
<keyword evidence="3 6" id="KW-0812">Transmembrane</keyword>
<feature type="transmembrane region" description="Helical" evidence="6">
    <location>
        <begin position="378"/>
        <end position="397"/>
    </location>
</feature>
<evidence type="ECO:0000256" key="5">
    <source>
        <dbReference type="ARBA" id="ARBA00023136"/>
    </source>
</evidence>
<feature type="domain" description="Major facilitator superfamily (MFS) profile" evidence="7">
    <location>
        <begin position="13"/>
        <end position="406"/>
    </location>
</feature>
<keyword evidence="5 6" id="KW-0472">Membrane</keyword>
<feature type="transmembrane region" description="Helical" evidence="6">
    <location>
        <begin position="79"/>
        <end position="100"/>
    </location>
</feature>
<evidence type="ECO:0000256" key="3">
    <source>
        <dbReference type="ARBA" id="ARBA00022692"/>
    </source>
</evidence>
<sequence>MLSKQRHLFKNASFRHFMLSCMLAMFGNGLTYIVMVWALIRFDASVVSTAILMACFWLPNVLLGPFLGVLADRYNRKKVLLFTVGARALCLFGFALIAYHNRITPFAIYFLATVIGTLLAAYIPAAMAFIREIIVEEEDLLYANAMLDTAYEVGAALGMGSAGLILAGTSFATCFVINGACYLFATIFILGITYDRQAKTKEIIESFFRQFVEGGRYIMQRTPILLVYLVQGLFFISYMTAPVLLAPFAKSVLHSNVAQFGWLEAALSAGIILGGFLSPWLSTLFSLSKVILGQVLLGILSFYLFSHTQNTELAILYHFFIGFSFSSWALLTTLAQEMTDLDYQGRVQSLFNSMSGAVIILFYYVLVCWKDIPVTKLYSAETILLCLAGVILIFMTITQRQVESSQQALLENAE</sequence>
<evidence type="ECO:0000259" key="7">
    <source>
        <dbReference type="PROSITE" id="PS50850"/>
    </source>
</evidence>
<dbReference type="GO" id="GO:0005886">
    <property type="term" value="C:plasma membrane"/>
    <property type="evidence" value="ECO:0007669"/>
    <property type="project" value="UniProtKB-SubCell"/>
</dbReference>
<feature type="transmembrane region" description="Helical" evidence="6">
    <location>
        <begin position="290"/>
        <end position="308"/>
    </location>
</feature>
<dbReference type="CDD" id="cd06173">
    <property type="entry name" value="MFS_MefA_like"/>
    <property type="match status" value="1"/>
</dbReference>
<feature type="transmembrane region" description="Helical" evidence="6">
    <location>
        <begin position="175"/>
        <end position="194"/>
    </location>
</feature>
<feature type="transmembrane region" description="Helical" evidence="6">
    <location>
        <begin position="347"/>
        <end position="366"/>
    </location>
</feature>
<dbReference type="Pfam" id="PF07690">
    <property type="entry name" value="MFS_1"/>
    <property type="match status" value="1"/>
</dbReference>
<feature type="transmembrane region" description="Helical" evidence="6">
    <location>
        <begin position="21"/>
        <end position="40"/>
    </location>
</feature>
<evidence type="ECO:0000256" key="4">
    <source>
        <dbReference type="ARBA" id="ARBA00022989"/>
    </source>
</evidence>
<gene>
    <name evidence="8" type="ORF">LHA_2052</name>
</gene>
<dbReference type="PROSITE" id="PS50850">
    <property type="entry name" value="MFS"/>
    <property type="match status" value="1"/>
</dbReference>
<keyword evidence="4 6" id="KW-1133">Transmembrane helix</keyword>
<dbReference type="InterPro" id="IPR036259">
    <property type="entry name" value="MFS_trans_sf"/>
</dbReference>
<name>A0A0A8UQS6_LEGHA</name>
<proteinExistence type="predicted"/>
<accession>A0A0A8UQS6</accession>
<keyword evidence="9" id="KW-1185">Reference proteome</keyword>
<dbReference type="EMBL" id="LN681225">
    <property type="protein sequence ID" value="CEK11078.1"/>
    <property type="molecule type" value="Genomic_DNA"/>
</dbReference>
<evidence type="ECO:0000313" key="8">
    <source>
        <dbReference type="EMBL" id="CEK11078.1"/>
    </source>
</evidence>
<keyword evidence="2" id="KW-1003">Cell membrane</keyword>
<dbReference type="PANTHER" id="PTHR23513:SF6">
    <property type="entry name" value="MAJOR FACILITATOR SUPERFAMILY ASSOCIATED DOMAIN-CONTAINING PROTEIN"/>
    <property type="match status" value="1"/>
</dbReference>
<dbReference type="RefSeq" id="WP_045106335.1">
    <property type="nucleotide sequence ID" value="NZ_LN681225.1"/>
</dbReference>
<dbReference type="STRING" id="449.LHA_2052"/>
<feature type="transmembrane region" description="Helical" evidence="6">
    <location>
        <begin position="225"/>
        <end position="248"/>
    </location>
</feature>
<comment type="subcellular location">
    <subcellularLocation>
        <location evidence="1">Cell membrane</location>
        <topology evidence="1">Multi-pass membrane protein</topology>
    </subcellularLocation>
</comment>
<feature type="transmembrane region" description="Helical" evidence="6">
    <location>
        <begin position="150"/>
        <end position="169"/>
    </location>
</feature>
<dbReference type="HOGENOM" id="CLU_034180_16_1_6"/>
<dbReference type="Gene3D" id="1.20.1250.20">
    <property type="entry name" value="MFS general substrate transporter like domains"/>
    <property type="match status" value="2"/>
</dbReference>
<reference evidence="9" key="1">
    <citation type="submission" date="2014-09" db="EMBL/GenBank/DDBJ databases">
        <authorList>
            <person name="Gomez-Valero L."/>
        </authorList>
    </citation>
    <scope>NUCLEOTIDE SEQUENCE [LARGE SCALE GENOMIC DNA]</scope>
    <source>
        <strain evidence="9">ATCC35250</strain>
    </source>
</reference>
<protein>
    <submittedName>
        <fullName evidence="8">Putative Transporter, major facilitator family</fullName>
    </submittedName>
</protein>
<evidence type="ECO:0000256" key="1">
    <source>
        <dbReference type="ARBA" id="ARBA00004651"/>
    </source>
</evidence>
<dbReference type="OrthoDB" id="9775268at2"/>
<feature type="transmembrane region" description="Helical" evidence="6">
    <location>
        <begin position="314"/>
        <end position="335"/>
    </location>
</feature>
<evidence type="ECO:0000256" key="2">
    <source>
        <dbReference type="ARBA" id="ARBA00022475"/>
    </source>
</evidence>
<feature type="transmembrane region" description="Helical" evidence="6">
    <location>
        <begin position="46"/>
        <end position="67"/>
    </location>
</feature>
<dbReference type="PANTHER" id="PTHR23513">
    <property type="entry name" value="INTEGRAL MEMBRANE EFFLUX PROTEIN-RELATED"/>
    <property type="match status" value="1"/>
</dbReference>
<dbReference type="AlphaFoldDB" id="A0A0A8UQS6"/>
<evidence type="ECO:0000256" key="6">
    <source>
        <dbReference type="SAM" id="Phobius"/>
    </source>
</evidence>
<evidence type="ECO:0000313" key="9">
    <source>
        <dbReference type="Proteomes" id="UP000032803"/>
    </source>
</evidence>
<feature type="transmembrane region" description="Helical" evidence="6">
    <location>
        <begin position="106"/>
        <end position="130"/>
    </location>
</feature>